<sequence>MTRTTRTARHPARTPAHTAAAPPTPESSTMTPAQKARYGTAIHESAHAITATVLGHTVRKITLGTVDPEHPHRLGTCVYATRFDDQDRAAICYAGPYAQAFYLHGGPPTPKAIRSALDGTEDYAAMTAAGDTRPAEVPRLVVSCWSSITMLANRVYMRGSATQADVDAALQLPRDDLDGRHHALAVIRSGSVPGSFTIVAPLP</sequence>
<dbReference type="EMBL" id="BANX01000019">
    <property type="protein sequence ID" value="GAC68870.1"/>
    <property type="molecule type" value="Genomic_DNA"/>
</dbReference>
<feature type="region of interest" description="Disordered" evidence="1">
    <location>
        <begin position="1"/>
        <end position="36"/>
    </location>
</feature>
<evidence type="ECO:0000313" key="3">
    <source>
        <dbReference type="Proteomes" id="UP000011666"/>
    </source>
</evidence>
<protein>
    <recommendedName>
        <fullName evidence="4">Peptidase M41 family protein</fullName>
    </recommendedName>
</protein>
<feature type="compositionally biased region" description="Basic residues" evidence="1">
    <location>
        <begin position="1"/>
        <end position="12"/>
    </location>
</feature>
<evidence type="ECO:0000313" key="2">
    <source>
        <dbReference type="EMBL" id="GAC68870.1"/>
    </source>
</evidence>
<dbReference type="eggNOG" id="ENOG5031W1B">
    <property type="taxonomic scope" value="Bacteria"/>
</dbReference>
<dbReference type="Proteomes" id="UP000011666">
    <property type="component" value="Unassembled WGS sequence"/>
</dbReference>
<dbReference type="GO" id="GO:0004222">
    <property type="term" value="F:metalloendopeptidase activity"/>
    <property type="evidence" value="ECO:0007669"/>
    <property type="project" value="InterPro"/>
</dbReference>
<accession>M0QJU6</accession>
<dbReference type="InterPro" id="IPR037219">
    <property type="entry name" value="Peptidase_M41-like"/>
</dbReference>
<evidence type="ECO:0000256" key="1">
    <source>
        <dbReference type="SAM" id="MobiDB-lite"/>
    </source>
</evidence>
<name>M0QJU6_9ACTN</name>
<dbReference type="GO" id="GO:0006508">
    <property type="term" value="P:proteolysis"/>
    <property type="evidence" value="ECO:0007669"/>
    <property type="project" value="InterPro"/>
</dbReference>
<keyword evidence="3" id="KW-1185">Reference proteome</keyword>
<dbReference type="RefSeq" id="WP_007621380.1">
    <property type="nucleotide sequence ID" value="NZ_BANX01000019.1"/>
</dbReference>
<dbReference type="AlphaFoldDB" id="M0QJU6"/>
<gene>
    <name evidence="2" type="ORF">GS4_19_00600</name>
</gene>
<evidence type="ECO:0008006" key="4">
    <source>
        <dbReference type="Google" id="ProtNLM"/>
    </source>
</evidence>
<dbReference type="OrthoDB" id="4381930at2"/>
<proteinExistence type="predicted"/>
<organism evidence="2 3">
    <name type="scientific">Gordonia soli NBRC 108243</name>
    <dbReference type="NCBI Taxonomy" id="1223545"/>
    <lineage>
        <taxon>Bacteria</taxon>
        <taxon>Bacillati</taxon>
        <taxon>Actinomycetota</taxon>
        <taxon>Actinomycetes</taxon>
        <taxon>Mycobacteriales</taxon>
        <taxon>Gordoniaceae</taxon>
        <taxon>Gordonia</taxon>
    </lineage>
</organism>
<comment type="caution">
    <text evidence="2">The sequence shown here is derived from an EMBL/GenBank/DDBJ whole genome shotgun (WGS) entry which is preliminary data.</text>
</comment>
<dbReference type="GO" id="GO:0005524">
    <property type="term" value="F:ATP binding"/>
    <property type="evidence" value="ECO:0007669"/>
    <property type="project" value="InterPro"/>
</dbReference>
<dbReference type="GO" id="GO:0004176">
    <property type="term" value="F:ATP-dependent peptidase activity"/>
    <property type="evidence" value="ECO:0007669"/>
    <property type="project" value="InterPro"/>
</dbReference>
<reference evidence="2 3" key="1">
    <citation type="submission" date="2013-01" db="EMBL/GenBank/DDBJ databases">
        <title>Whole genome shotgun sequence of Gordonia soli NBRC 108243.</title>
        <authorList>
            <person name="Isaki-Nakamura S."/>
            <person name="Hosoyama A."/>
            <person name="Tsuchikane K."/>
            <person name="Ando Y."/>
            <person name="Baba S."/>
            <person name="Ohji S."/>
            <person name="Hamada M."/>
            <person name="Tamura T."/>
            <person name="Yamazoe A."/>
            <person name="Yamazaki S."/>
            <person name="Fujita N."/>
        </authorList>
    </citation>
    <scope>NUCLEOTIDE SEQUENCE [LARGE SCALE GENOMIC DNA]</scope>
    <source>
        <strain evidence="2 3">NBRC 108243</strain>
    </source>
</reference>
<dbReference type="STRING" id="1223545.GS4_19_00600"/>
<dbReference type="SUPFAM" id="SSF140990">
    <property type="entry name" value="FtsH protease domain-like"/>
    <property type="match status" value="1"/>
</dbReference>